<keyword evidence="5" id="KW-1070">Brassinosteroid signaling pathway</keyword>
<dbReference type="GO" id="GO:0009742">
    <property type="term" value="P:brassinosteroid mediated signaling pathway"/>
    <property type="evidence" value="ECO:0007669"/>
    <property type="project" value="UniProtKB-KW"/>
</dbReference>
<dbReference type="Proteomes" id="UP000019116">
    <property type="component" value="Chromosome 5A"/>
</dbReference>
<gene>
    <name evidence="14" type="primary">LOC123102057</name>
</gene>
<dbReference type="SMART" id="SM00369">
    <property type="entry name" value="LRR_TYP"/>
    <property type="match status" value="9"/>
</dbReference>
<organism evidence="14">
    <name type="scientific">Triticum aestivum</name>
    <name type="common">Wheat</name>
    <dbReference type="NCBI Taxonomy" id="4565"/>
    <lineage>
        <taxon>Eukaryota</taxon>
        <taxon>Viridiplantae</taxon>
        <taxon>Streptophyta</taxon>
        <taxon>Embryophyta</taxon>
        <taxon>Tracheophyta</taxon>
        <taxon>Spermatophyta</taxon>
        <taxon>Magnoliopsida</taxon>
        <taxon>Liliopsida</taxon>
        <taxon>Poales</taxon>
        <taxon>Poaceae</taxon>
        <taxon>BOP clade</taxon>
        <taxon>Pooideae</taxon>
        <taxon>Triticodae</taxon>
        <taxon>Triticeae</taxon>
        <taxon>Triticinae</taxon>
        <taxon>Triticum</taxon>
    </lineage>
</organism>
<protein>
    <submittedName>
        <fullName evidence="14">Uncharacterized protein</fullName>
    </submittedName>
</protein>
<feature type="domain" description="Disease resistance R13L4/SHOC-2-like LRR" evidence="13">
    <location>
        <begin position="234"/>
        <end position="431"/>
    </location>
</feature>
<dbReference type="EnsemblPlants" id="TraesCS5A02G024400.1">
    <property type="protein sequence ID" value="TraesCS5A02G024400.1.cds1"/>
    <property type="gene ID" value="TraesCS5A02G024400"/>
</dbReference>
<dbReference type="Pfam" id="PF00560">
    <property type="entry name" value="LRR_1"/>
    <property type="match status" value="6"/>
</dbReference>
<keyword evidence="8" id="KW-0677">Repeat</keyword>
<dbReference type="OrthoDB" id="1907415at2759"/>
<evidence type="ECO:0000256" key="6">
    <source>
        <dbReference type="ARBA" id="ARBA00022692"/>
    </source>
</evidence>
<accession>A0A3B6KBP4</accession>
<keyword evidence="4" id="KW-0433">Leucine-rich repeat</keyword>
<evidence type="ECO:0000256" key="4">
    <source>
        <dbReference type="ARBA" id="ARBA00022614"/>
    </source>
</evidence>
<dbReference type="PRINTS" id="PR00019">
    <property type="entry name" value="LEURICHRPT"/>
</dbReference>
<feature type="domain" description="Leucine-rich repeat-containing N-terminal plant-type" evidence="12">
    <location>
        <begin position="86"/>
        <end position="123"/>
    </location>
</feature>
<dbReference type="FunFam" id="3.80.10.10:FF:000095">
    <property type="entry name" value="LRR receptor-like serine/threonine-protein kinase GSO1"/>
    <property type="match status" value="1"/>
</dbReference>
<evidence type="ECO:0000256" key="10">
    <source>
        <dbReference type="ARBA" id="ARBA00023136"/>
    </source>
</evidence>
<dbReference type="PANTHER" id="PTHR48063:SF14">
    <property type="entry name" value="LEUCINE-RICH REPEAT-CONTAINING N-TERMINAL PLANT-TYPE DOMAIN-CONTAINING PROTEIN"/>
    <property type="match status" value="1"/>
</dbReference>
<dbReference type="Pfam" id="PF23598">
    <property type="entry name" value="LRR_14"/>
    <property type="match status" value="1"/>
</dbReference>
<dbReference type="FunFam" id="3.80.10.10:FF:000383">
    <property type="entry name" value="Leucine-rich repeat receptor protein kinase EMS1"/>
    <property type="match status" value="1"/>
</dbReference>
<evidence type="ECO:0000256" key="9">
    <source>
        <dbReference type="ARBA" id="ARBA00022989"/>
    </source>
</evidence>
<dbReference type="GeneID" id="123102057"/>
<proteinExistence type="inferred from homology"/>
<dbReference type="RefSeq" id="XP_044379268.1">
    <property type="nucleotide sequence ID" value="XM_044523333.1"/>
</dbReference>
<dbReference type="PROSITE" id="PS51450">
    <property type="entry name" value="LRR"/>
    <property type="match status" value="2"/>
</dbReference>
<evidence type="ECO:0000259" key="13">
    <source>
        <dbReference type="Pfam" id="PF23598"/>
    </source>
</evidence>
<comment type="similarity">
    <text evidence="2">Belongs to the RLP family.</text>
</comment>
<evidence type="ECO:0000256" key="11">
    <source>
        <dbReference type="ARBA" id="ARBA00023180"/>
    </source>
</evidence>
<dbReference type="Gene3D" id="3.80.10.10">
    <property type="entry name" value="Ribonuclease Inhibitor"/>
    <property type="match status" value="4"/>
</dbReference>
<dbReference type="OMA" id="NGCIPAA"/>
<dbReference type="FunFam" id="3.80.10.10:FF:000111">
    <property type="entry name" value="LRR receptor-like serine/threonine-protein kinase ERECTA"/>
    <property type="match status" value="1"/>
</dbReference>
<dbReference type="AlphaFoldDB" id="A0A3B6KBP4"/>
<dbReference type="Pfam" id="PF08263">
    <property type="entry name" value="LRRNT_2"/>
    <property type="match status" value="1"/>
</dbReference>
<evidence type="ECO:0000256" key="5">
    <source>
        <dbReference type="ARBA" id="ARBA00022626"/>
    </source>
</evidence>
<dbReference type="InterPro" id="IPR013210">
    <property type="entry name" value="LRR_N_plant-typ"/>
</dbReference>
<keyword evidence="6" id="KW-0812">Transmembrane</keyword>
<evidence type="ECO:0000256" key="7">
    <source>
        <dbReference type="ARBA" id="ARBA00022729"/>
    </source>
</evidence>
<evidence type="ECO:0000259" key="12">
    <source>
        <dbReference type="Pfam" id="PF08263"/>
    </source>
</evidence>
<dbReference type="GO" id="GO:0005886">
    <property type="term" value="C:plasma membrane"/>
    <property type="evidence" value="ECO:0007669"/>
    <property type="project" value="UniProtKB-SubCell"/>
</dbReference>
<dbReference type="SUPFAM" id="SSF52058">
    <property type="entry name" value="L domain-like"/>
    <property type="match status" value="3"/>
</dbReference>
<evidence type="ECO:0000256" key="1">
    <source>
        <dbReference type="ARBA" id="ARBA00004251"/>
    </source>
</evidence>
<sequence length="983" mass="108103">MGLLETLKDWDWDFDHRLHGVGLKISGSITLVHMLPQISSSCSSKMYRTTNLLVTLIILSITSFSQVVHALALQPQYAHGGGCIPAERAALLAFQKGITSDGADILASWEGYDCCRWRGISCSNRTGHVIKLHLRNTFPGPDAYNYNGCDDANSLFGKISPSLLSLKNLEHMDLSMNCLLGPNSHIPQFLGSMDNLRYLNLSGIPFTGGVPSQLGNLSKLQHLDLGEGYSGMYSADITWLAKLPSLRYLSMSTINLSRIADWPRPLNMIPSLRVINLAGCSLDTASQSLPYLNLTKLEKLDLSSNNLGHSIASSWFWKVTSLKYLSLRATQLFGNFPDALGNMTSLKVLDLAFNNLNKTENLQSLLKNLCCLEILDLSKNVMNGNIVAVMEGLPECAQEKLLELHFSENNFIRTLPNFIGEFSSLSMLDLSRNNLAGPIPPGLWNLTRLAILDLSWNQLNGNVPTEISSLKNLVSLRLSNNRLGGAITEGHFANLKSLKKIDLSSNNLKIALDSDWLSPFRLQSGDFASCQIGPLFPAWLQQLRGIDSLNISNTGLVDKFPDWFWYTFSRATDLDISNNQISGTLPAHLDGMALEKLHLGSNRLTGSMPSLPANITWLDISNNNFSGVIPSNFEASRLQILIVYSNRIGGYIPESICKLQQLVYLDLSNNFLEGEIPQCFDIKKLQFLLLSNNSLSGKFPTFLQNNTAMVFLDLAWNKLSGRLPTWIGDLGKLRFVLLCHNAFCDNIPVEVTRLRNLQYLDLSANNFSGAIPWHLSNLTFMRRIQKEFMGIYDTYNASARIGEMGAGHLGEILPVVTKGHQLLYGGAIVYVVSIDLSDNSLTGEIPTHITSLAELMNLNLSSNKLSGQIPNMIGAMRSLESLDLSENKLSGEIPWSLSSLTYLSALNLSYNNLSGRIPSGPQLDTLISDNIYIGNSGLCGPPLSRSCSGNNSSIIHGDVGSSKQELVPLTFYFGLVLGLVVGL</sequence>
<reference evidence="14" key="2">
    <citation type="submission" date="2018-10" db="UniProtKB">
        <authorList>
            <consortium name="EnsemblPlants"/>
        </authorList>
    </citation>
    <scope>IDENTIFICATION</scope>
</reference>
<dbReference type="STRING" id="4565.A0A3B6KBP4"/>
<dbReference type="SMR" id="A0A3B6KBP4"/>
<dbReference type="InterPro" id="IPR003591">
    <property type="entry name" value="Leu-rich_rpt_typical-subtyp"/>
</dbReference>
<dbReference type="SMART" id="SM00365">
    <property type="entry name" value="LRR_SD22"/>
    <property type="match status" value="8"/>
</dbReference>
<dbReference type="InterPro" id="IPR001611">
    <property type="entry name" value="Leu-rich_rpt"/>
</dbReference>
<dbReference type="Gramene" id="TraesCS5A03G0058900.1">
    <property type="protein sequence ID" value="TraesCS5A03G0058900.1.CDS1"/>
    <property type="gene ID" value="TraesCS5A03G0058900"/>
</dbReference>
<dbReference type="InterPro" id="IPR055414">
    <property type="entry name" value="LRR_R13L4/SHOC2-like"/>
</dbReference>
<dbReference type="FunFam" id="3.80.10.10:FF:000649">
    <property type="entry name" value="Leucine Rich Repeat family protein"/>
    <property type="match status" value="1"/>
</dbReference>
<name>A0A3B6KBP4_WHEAT</name>
<dbReference type="PANTHER" id="PTHR48063">
    <property type="entry name" value="LRR RECEPTOR-LIKE KINASE"/>
    <property type="match status" value="1"/>
</dbReference>
<keyword evidence="10" id="KW-0472">Membrane</keyword>
<keyword evidence="9" id="KW-1133">Transmembrane helix</keyword>
<evidence type="ECO:0000313" key="14">
    <source>
        <dbReference type="EnsemblPlants" id="TraesCS5A02G024400.1.cds1"/>
    </source>
</evidence>
<evidence type="ECO:0000256" key="2">
    <source>
        <dbReference type="ARBA" id="ARBA00009592"/>
    </source>
</evidence>
<reference evidence="14" key="1">
    <citation type="submission" date="2018-08" db="EMBL/GenBank/DDBJ databases">
        <authorList>
            <person name="Rossello M."/>
        </authorList>
    </citation>
    <scope>NUCLEOTIDE SEQUENCE [LARGE SCALE GENOMIC DNA]</scope>
    <source>
        <strain evidence="14">cv. Chinese Spring</strain>
    </source>
</reference>
<dbReference type="Pfam" id="PF13855">
    <property type="entry name" value="LRR_8"/>
    <property type="match status" value="2"/>
</dbReference>
<keyword evidence="11" id="KW-0325">Glycoprotein</keyword>
<keyword evidence="7" id="KW-0732">Signal</keyword>
<evidence type="ECO:0000313" key="15">
    <source>
        <dbReference type="Proteomes" id="UP000019116"/>
    </source>
</evidence>
<dbReference type="PaxDb" id="4565-Traes_5AS_C4EDEEF2C.1"/>
<dbReference type="Gramene" id="TraesCS5A02G024400.1">
    <property type="protein sequence ID" value="TraesCS5A02G024400.1.cds1"/>
    <property type="gene ID" value="TraesCS5A02G024400"/>
</dbReference>
<keyword evidence="15" id="KW-1185">Reference proteome</keyword>
<evidence type="ECO:0000256" key="8">
    <source>
        <dbReference type="ARBA" id="ARBA00022737"/>
    </source>
</evidence>
<dbReference type="InterPro" id="IPR046956">
    <property type="entry name" value="RLP23-like"/>
</dbReference>
<evidence type="ECO:0000256" key="3">
    <source>
        <dbReference type="ARBA" id="ARBA00022475"/>
    </source>
</evidence>
<dbReference type="InterPro" id="IPR032675">
    <property type="entry name" value="LRR_dom_sf"/>
</dbReference>
<keyword evidence="3" id="KW-1003">Cell membrane</keyword>
<comment type="subcellular location">
    <subcellularLocation>
        <location evidence="1">Cell membrane</location>
        <topology evidence="1">Single-pass type I membrane protein</topology>
    </subcellularLocation>
</comment>